<proteinExistence type="predicted"/>
<evidence type="ECO:0000256" key="2">
    <source>
        <dbReference type="SAM" id="MobiDB-lite"/>
    </source>
</evidence>
<protein>
    <recommendedName>
        <fullName evidence="5">HCP-like protein</fullName>
    </recommendedName>
</protein>
<dbReference type="Proteomes" id="UP000250266">
    <property type="component" value="Unassembled WGS sequence"/>
</dbReference>
<keyword evidence="4" id="KW-1185">Reference proteome</keyword>
<feature type="compositionally biased region" description="Low complexity" evidence="2">
    <location>
        <begin position="654"/>
        <end position="679"/>
    </location>
</feature>
<dbReference type="AlphaFoldDB" id="A0A8E2JJJ5"/>
<sequence>MAYDQHSQYQQPPPQQYYNQGHPQHGQPQAGYNDHYEEYDQGQDGGWDDGYQQGYADPRQGAGWGIGNVNGMNGQRPPPRQQYQGGYEDMNRQPRQQRPHHPGYGPPQGRTPPARDPYGPGPAYNDPNYPDQLQEYEQRGPPMQPNRPVNSGMRRADMGGHGNGRGKAPEQIQHPQKPPDQANQRILKSPTSPVTLSQDNPFPTFPTAKGKPKPKVGSMDEAMALMSINDHLEQRAEQRAEQRGPPSGRGRGQRPAPQGFPNQGPPPNRGRGFGPQEGYEDPRVFPGSGRGQPPGPRQGYPQQRLSPVSSEARLPPQRHPQQDSSISISLMQQSFGPNTQRVMTLPQELPSDAPRQGFQGQHTQWAEPGPAAGYHGPESPSYIPPPRPSTATGSRQNEQNWSNAQPIQQLDSTPISRAPPAQPLQSQQPQQTQQPQQLQERRESLGEFYDDYYGGDQEPSHNQHPNNQEAAIEEDMPNFDAIPSSGGNHRRGYTIDHHLEAVPVSNPPPVPAMPQEFASYGQPPQGGEFYQQAQMSRSQPNLHPNNAPLAEFVFEMPGDIPDVPPISRTNSTPTIVNGLPQNPRGGRGPPPQMVPPNDVQGRVQPPSGQYFGPGQPGPPQGYAPNDARLHRPGQQRNFSAQSQWSDPGPGGLRQGPPQMGGMPIQRPQGALAPGAVVPAGGMGGAPVNQRQNPPQSRRSNPDALPQHPTPVRPGLLDQTPSPQPAKPPPVRQYNNGSALGASNRAPEMSSMPGKRLSLPHPVTHDELNRLRNTFKLTPQDQKTGLLLAKKLVEAANVLSDEGGRADARTRNKNREKFIFEAHKIVKKLVSNGYPDAMFYLADCYGQGLLGLEVDPKEAFTLYQSAAKGGHAASAYRTAVCCEMGSEEGGGTRRDPLKAVQWYKRAAALGDTPALYKMGMILLKGLLGQPKNLGEAINMLKRAAERADEENPHALHELGLLYEAQTGNERIIRDEAYALSLFKQAADLGYKFSQFRLGQAYEYGLLGCPIDARTSIAWYTRAAAQEEHQSELALSGWYLTGSTGILEQSDTEAYLWARKAAGAEPPLPKALFAMGYFTEVGIGCPRSLEEAKRWYGRAAAYKFPKAQERLEELKRGGTKVQKNRERLSRSNQKQHEADCVVM</sequence>
<feature type="compositionally biased region" description="Polar residues" evidence="2">
    <location>
        <begin position="688"/>
        <end position="698"/>
    </location>
</feature>
<reference evidence="3 4" key="1">
    <citation type="journal article" date="2016" name="Nat. Commun.">
        <title>Ectomycorrhizal ecology is imprinted in the genome of the dominant symbiotic fungus Cenococcum geophilum.</title>
        <authorList>
            <consortium name="DOE Joint Genome Institute"/>
            <person name="Peter M."/>
            <person name="Kohler A."/>
            <person name="Ohm R.A."/>
            <person name="Kuo A."/>
            <person name="Krutzmann J."/>
            <person name="Morin E."/>
            <person name="Arend M."/>
            <person name="Barry K.W."/>
            <person name="Binder M."/>
            <person name="Choi C."/>
            <person name="Clum A."/>
            <person name="Copeland A."/>
            <person name="Grisel N."/>
            <person name="Haridas S."/>
            <person name="Kipfer T."/>
            <person name="LaButti K."/>
            <person name="Lindquist E."/>
            <person name="Lipzen A."/>
            <person name="Maire R."/>
            <person name="Meier B."/>
            <person name="Mihaltcheva S."/>
            <person name="Molinier V."/>
            <person name="Murat C."/>
            <person name="Poggeler S."/>
            <person name="Quandt C.A."/>
            <person name="Sperisen C."/>
            <person name="Tritt A."/>
            <person name="Tisserant E."/>
            <person name="Crous P.W."/>
            <person name="Henrissat B."/>
            <person name="Nehls U."/>
            <person name="Egli S."/>
            <person name="Spatafora J.W."/>
            <person name="Grigoriev I.V."/>
            <person name="Martin F.M."/>
        </authorList>
    </citation>
    <scope>NUCLEOTIDE SEQUENCE [LARGE SCALE GENOMIC DNA]</scope>
    <source>
        <strain evidence="3 4">CBS 459.81</strain>
    </source>
</reference>
<organism evidence="3 4">
    <name type="scientific">Lepidopterella palustris CBS 459.81</name>
    <dbReference type="NCBI Taxonomy" id="1314670"/>
    <lineage>
        <taxon>Eukaryota</taxon>
        <taxon>Fungi</taxon>
        <taxon>Dikarya</taxon>
        <taxon>Ascomycota</taxon>
        <taxon>Pezizomycotina</taxon>
        <taxon>Dothideomycetes</taxon>
        <taxon>Pleosporomycetidae</taxon>
        <taxon>Mytilinidiales</taxon>
        <taxon>Argynnaceae</taxon>
        <taxon>Lepidopterella</taxon>
    </lineage>
</organism>
<feature type="compositionally biased region" description="Pro residues" evidence="2">
    <location>
        <begin position="721"/>
        <end position="730"/>
    </location>
</feature>
<dbReference type="SMART" id="SM00671">
    <property type="entry name" value="SEL1"/>
    <property type="match status" value="7"/>
</dbReference>
<dbReference type="InterPro" id="IPR011990">
    <property type="entry name" value="TPR-like_helical_dom_sf"/>
</dbReference>
<gene>
    <name evidence="3" type="ORF">K432DRAFT_389232</name>
</gene>
<feature type="region of interest" description="Disordered" evidence="2">
    <location>
        <begin position="560"/>
        <end position="761"/>
    </location>
</feature>
<feature type="compositionally biased region" description="Low complexity" evidence="2">
    <location>
        <begin position="604"/>
        <end position="613"/>
    </location>
</feature>
<feature type="compositionally biased region" description="Polar residues" evidence="2">
    <location>
        <begin position="181"/>
        <end position="201"/>
    </location>
</feature>
<feature type="region of interest" description="Disordered" evidence="2">
    <location>
        <begin position="1114"/>
        <end position="1141"/>
    </location>
</feature>
<evidence type="ECO:0008006" key="5">
    <source>
        <dbReference type="Google" id="ProtNLM"/>
    </source>
</evidence>
<feature type="compositionally biased region" description="Low complexity" evidence="2">
    <location>
        <begin position="423"/>
        <end position="438"/>
    </location>
</feature>
<name>A0A8E2JJJ5_9PEZI</name>
<feature type="compositionally biased region" description="Low complexity" evidence="2">
    <location>
        <begin position="1"/>
        <end position="29"/>
    </location>
</feature>
<feature type="region of interest" description="Disordered" evidence="2">
    <location>
        <begin position="1"/>
        <end position="492"/>
    </location>
</feature>
<evidence type="ECO:0000313" key="3">
    <source>
        <dbReference type="EMBL" id="OCK84722.1"/>
    </source>
</evidence>
<dbReference type="EMBL" id="KV744831">
    <property type="protein sequence ID" value="OCK84722.1"/>
    <property type="molecule type" value="Genomic_DNA"/>
</dbReference>
<dbReference type="OrthoDB" id="272077at2759"/>
<keyword evidence="1" id="KW-0677">Repeat</keyword>
<feature type="compositionally biased region" description="Polar residues" evidence="2">
    <location>
        <begin position="322"/>
        <end position="342"/>
    </location>
</feature>
<accession>A0A8E2JJJ5</accession>
<dbReference type="SUPFAM" id="SSF81901">
    <property type="entry name" value="HCP-like"/>
    <property type="match status" value="1"/>
</dbReference>
<feature type="compositionally biased region" description="Basic and acidic residues" evidence="2">
    <location>
        <begin position="1121"/>
        <end position="1141"/>
    </location>
</feature>
<feature type="compositionally biased region" description="Polar residues" evidence="2">
    <location>
        <begin position="634"/>
        <end position="645"/>
    </location>
</feature>
<dbReference type="Gene3D" id="1.25.40.10">
    <property type="entry name" value="Tetratricopeptide repeat domain"/>
    <property type="match status" value="2"/>
</dbReference>
<dbReference type="PANTHER" id="PTHR46430:SF3">
    <property type="entry name" value="ACTIVATOR OF C KINASE PROTEIN 1"/>
    <property type="match status" value="1"/>
</dbReference>
<dbReference type="PANTHER" id="PTHR46430">
    <property type="entry name" value="PROTEIN SKT5-RELATED"/>
    <property type="match status" value="1"/>
</dbReference>
<dbReference type="InterPro" id="IPR051726">
    <property type="entry name" value="Chitin_Synth_Reg"/>
</dbReference>
<feature type="compositionally biased region" description="Low complexity" evidence="2">
    <location>
        <begin position="243"/>
        <end position="262"/>
    </location>
</feature>
<feature type="compositionally biased region" description="Polar residues" evidence="2">
    <location>
        <begin position="460"/>
        <end position="469"/>
    </location>
</feature>
<evidence type="ECO:0000256" key="1">
    <source>
        <dbReference type="ARBA" id="ARBA00022737"/>
    </source>
</evidence>
<evidence type="ECO:0000313" key="4">
    <source>
        <dbReference type="Proteomes" id="UP000250266"/>
    </source>
</evidence>
<feature type="compositionally biased region" description="Polar residues" evidence="2">
    <location>
        <begin position="390"/>
        <end position="415"/>
    </location>
</feature>
<dbReference type="InterPro" id="IPR006597">
    <property type="entry name" value="Sel1-like"/>
</dbReference>
<feature type="compositionally biased region" description="Basic and acidic residues" evidence="2">
    <location>
        <begin position="230"/>
        <end position="242"/>
    </location>
</feature>
<dbReference type="Pfam" id="PF08238">
    <property type="entry name" value="Sel1"/>
    <property type="match status" value="7"/>
</dbReference>